<dbReference type="Proteomes" id="UP000800040">
    <property type="component" value="Unassembled WGS sequence"/>
</dbReference>
<feature type="compositionally biased region" description="Polar residues" evidence="1">
    <location>
        <begin position="48"/>
        <end position="58"/>
    </location>
</feature>
<sequence>MGYVIGNLVYLSDLMMDSYFLHASSRYLPSTKTMNWNRRTRVSAPSVGKTSSENNTNPHRYVHGRCTAERAVVLINSSRGRLG</sequence>
<proteinExistence type="predicted"/>
<name>A0A6A5K3M3_9PLEO</name>
<gene>
    <name evidence="2" type="ORF">BDW02DRAFT_178182</name>
</gene>
<organism evidence="2 3">
    <name type="scientific">Decorospora gaudefroyi</name>
    <dbReference type="NCBI Taxonomy" id="184978"/>
    <lineage>
        <taxon>Eukaryota</taxon>
        <taxon>Fungi</taxon>
        <taxon>Dikarya</taxon>
        <taxon>Ascomycota</taxon>
        <taxon>Pezizomycotina</taxon>
        <taxon>Dothideomycetes</taxon>
        <taxon>Pleosporomycetidae</taxon>
        <taxon>Pleosporales</taxon>
        <taxon>Pleosporineae</taxon>
        <taxon>Pleosporaceae</taxon>
        <taxon>Decorospora</taxon>
    </lineage>
</organism>
<protein>
    <submittedName>
        <fullName evidence="2">Uncharacterized protein</fullName>
    </submittedName>
</protein>
<dbReference type="AlphaFoldDB" id="A0A6A5K3M3"/>
<reference evidence="2" key="1">
    <citation type="submission" date="2020-01" db="EMBL/GenBank/DDBJ databases">
        <authorList>
            <consortium name="DOE Joint Genome Institute"/>
            <person name="Haridas S."/>
            <person name="Albert R."/>
            <person name="Binder M."/>
            <person name="Bloem J."/>
            <person name="Labutti K."/>
            <person name="Salamov A."/>
            <person name="Andreopoulos B."/>
            <person name="Baker S.E."/>
            <person name="Barry K."/>
            <person name="Bills G."/>
            <person name="Bluhm B.H."/>
            <person name="Cannon C."/>
            <person name="Castanera R."/>
            <person name="Culley D.E."/>
            <person name="Daum C."/>
            <person name="Ezra D."/>
            <person name="Gonzalez J.B."/>
            <person name="Henrissat B."/>
            <person name="Kuo A."/>
            <person name="Liang C."/>
            <person name="Lipzen A."/>
            <person name="Lutzoni F."/>
            <person name="Magnuson J."/>
            <person name="Mondo S."/>
            <person name="Nolan M."/>
            <person name="Ohm R."/>
            <person name="Pangilinan J."/>
            <person name="Park H.-J."/>
            <person name="Ramirez L."/>
            <person name="Alfaro M."/>
            <person name="Sun H."/>
            <person name="Tritt A."/>
            <person name="Yoshinaga Y."/>
            <person name="Zwiers L.-H."/>
            <person name="Turgeon B.G."/>
            <person name="Goodwin S.B."/>
            <person name="Spatafora J.W."/>
            <person name="Crous P.W."/>
            <person name="Grigoriev I.V."/>
        </authorList>
    </citation>
    <scope>NUCLEOTIDE SEQUENCE</scope>
    <source>
        <strain evidence="2">P77</strain>
    </source>
</reference>
<evidence type="ECO:0000313" key="2">
    <source>
        <dbReference type="EMBL" id="KAF1829217.1"/>
    </source>
</evidence>
<dbReference type="EMBL" id="ML975458">
    <property type="protein sequence ID" value="KAF1829217.1"/>
    <property type="molecule type" value="Genomic_DNA"/>
</dbReference>
<evidence type="ECO:0000256" key="1">
    <source>
        <dbReference type="SAM" id="MobiDB-lite"/>
    </source>
</evidence>
<keyword evidence="3" id="KW-1185">Reference proteome</keyword>
<feature type="region of interest" description="Disordered" evidence="1">
    <location>
        <begin position="41"/>
        <end position="61"/>
    </location>
</feature>
<accession>A0A6A5K3M3</accession>
<evidence type="ECO:0000313" key="3">
    <source>
        <dbReference type="Proteomes" id="UP000800040"/>
    </source>
</evidence>